<name>A0A4Q9PJ93_9APHY</name>
<evidence type="ECO:0000313" key="2">
    <source>
        <dbReference type="EMBL" id="TBU54157.1"/>
    </source>
</evidence>
<dbReference type="PROSITE" id="PS50294">
    <property type="entry name" value="WD_REPEATS_REGION"/>
    <property type="match status" value="1"/>
</dbReference>
<dbReference type="Gene3D" id="2.130.10.10">
    <property type="entry name" value="YVTN repeat-like/Quinoprotein amine dehydrogenase"/>
    <property type="match status" value="1"/>
</dbReference>
<dbReference type="SMART" id="SM00320">
    <property type="entry name" value="WD40"/>
    <property type="match status" value="1"/>
</dbReference>
<keyword evidence="1" id="KW-0853">WD repeat</keyword>
<evidence type="ECO:0000256" key="1">
    <source>
        <dbReference type="PROSITE-ProRule" id="PRU00221"/>
    </source>
</evidence>
<sequence length="448" mass="51078">MSAPPLLPWEVIERIINYSSDDTRTLHHLSLTCRQLRPRSLCLMVADIYLSSRRHVFTLCDFLQAHPHLRPLVRALTIHLHEFAPFPLLHVLPNISRLTFDSSKLRSRPRLNTLPNPILTSCRLYGTRIRDLCLSRLTFQSFQDFARLTLAFTNLQRLILLDVRSKDAKGGSSAQLELSKQRLSRHLRLRTLVMDGAVEEKVSSLLFKAVELTVETLYLEVDEGIITTHARLLSLLQTLQKSIWVQLRSLTLSVLQAESRTIKAIAAFLTEFHHPKLMNVVVHLHSDSIHDLLRVIASVEGGDARVRLDLDQALRFFNHPGIDFCLKAPVSARRTGMWIHELGKYFTSLQGGGSLRILCDRTVTTGDFDHEATCLRSWVAQHGRERPPSRSKHEISVAASHEGRVRSLVYSTDSQWMATASDDSTIILWDSEGRIVREWEARDLDCQQ</sequence>
<dbReference type="EMBL" id="ML145196">
    <property type="protein sequence ID" value="TBU54157.1"/>
    <property type="molecule type" value="Genomic_DNA"/>
</dbReference>
<feature type="repeat" description="WD" evidence="1">
    <location>
        <begin position="398"/>
        <end position="430"/>
    </location>
</feature>
<gene>
    <name evidence="2" type="ORF">BD310DRAFT_103815</name>
</gene>
<dbReference type="InterPro" id="IPR015943">
    <property type="entry name" value="WD40/YVTN_repeat-like_dom_sf"/>
</dbReference>
<organism evidence="2 3">
    <name type="scientific">Dichomitus squalens</name>
    <dbReference type="NCBI Taxonomy" id="114155"/>
    <lineage>
        <taxon>Eukaryota</taxon>
        <taxon>Fungi</taxon>
        <taxon>Dikarya</taxon>
        <taxon>Basidiomycota</taxon>
        <taxon>Agaricomycotina</taxon>
        <taxon>Agaricomycetes</taxon>
        <taxon>Polyporales</taxon>
        <taxon>Polyporaceae</taxon>
        <taxon>Dichomitus</taxon>
    </lineage>
</organism>
<dbReference type="InterPro" id="IPR001680">
    <property type="entry name" value="WD40_rpt"/>
</dbReference>
<proteinExistence type="predicted"/>
<dbReference type="Pfam" id="PF00400">
    <property type="entry name" value="WD40"/>
    <property type="match status" value="1"/>
</dbReference>
<keyword evidence="3" id="KW-1185">Reference proteome</keyword>
<protein>
    <submittedName>
        <fullName evidence="2">Uncharacterized protein</fullName>
    </submittedName>
</protein>
<reference evidence="2 3" key="1">
    <citation type="submission" date="2019-01" db="EMBL/GenBank/DDBJ databases">
        <title>Draft genome sequences of three monokaryotic isolates of the white-rot basidiomycete fungus Dichomitus squalens.</title>
        <authorList>
            <consortium name="DOE Joint Genome Institute"/>
            <person name="Lopez S.C."/>
            <person name="Andreopoulos B."/>
            <person name="Pangilinan J."/>
            <person name="Lipzen A."/>
            <person name="Riley R."/>
            <person name="Ahrendt S."/>
            <person name="Ng V."/>
            <person name="Barry K."/>
            <person name="Daum C."/>
            <person name="Grigoriev I.V."/>
            <person name="Hilden K.S."/>
            <person name="Makela M.R."/>
            <person name="de Vries R.P."/>
        </authorList>
    </citation>
    <scope>NUCLEOTIDE SEQUENCE [LARGE SCALE GENOMIC DNA]</scope>
    <source>
        <strain evidence="2 3">CBS 464.89</strain>
    </source>
</reference>
<evidence type="ECO:0000313" key="3">
    <source>
        <dbReference type="Proteomes" id="UP000292082"/>
    </source>
</evidence>
<dbReference type="InterPro" id="IPR011047">
    <property type="entry name" value="Quinoprotein_ADH-like_sf"/>
</dbReference>
<accession>A0A4Q9PJ93</accession>
<dbReference type="Proteomes" id="UP000292082">
    <property type="component" value="Unassembled WGS sequence"/>
</dbReference>
<dbReference type="SUPFAM" id="SSF50998">
    <property type="entry name" value="Quinoprotein alcohol dehydrogenase-like"/>
    <property type="match status" value="1"/>
</dbReference>
<dbReference type="PROSITE" id="PS50082">
    <property type="entry name" value="WD_REPEATS_2"/>
    <property type="match status" value="1"/>
</dbReference>
<dbReference type="AlphaFoldDB" id="A0A4Q9PJ93"/>